<organism evidence="15 16">
    <name type="scientific">Litomosoides sigmodontis</name>
    <name type="common">Filarial nematode worm</name>
    <dbReference type="NCBI Taxonomy" id="42156"/>
    <lineage>
        <taxon>Eukaryota</taxon>
        <taxon>Metazoa</taxon>
        <taxon>Ecdysozoa</taxon>
        <taxon>Nematoda</taxon>
        <taxon>Chromadorea</taxon>
        <taxon>Rhabditida</taxon>
        <taxon>Spirurina</taxon>
        <taxon>Spiruromorpha</taxon>
        <taxon>Filarioidea</taxon>
        <taxon>Onchocercidae</taxon>
        <taxon>Litomosoides</taxon>
    </lineage>
</organism>
<evidence type="ECO:0000256" key="9">
    <source>
        <dbReference type="ARBA" id="ARBA00022982"/>
    </source>
</evidence>
<dbReference type="PANTHER" id="PTHR12485">
    <property type="entry name" value="NADH-UBIQUINONE OXIDOREDUCTASE SUBUNIT B"/>
    <property type="match status" value="1"/>
</dbReference>
<evidence type="ECO:0000256" key="3">
    <source>
        <dbReference type="ARBA" id="ARBA00005482"/>
    </source>
</evidence>
<evidence type="ECO:0000256" key="7">
    <source>
        <dbReference type="ARBA" id="ARBA00022660"/>
    </source>
</evidence>
<evidence type="ECO:0000256" key="4">
    <source>
        <dbReference type="ARBA" id="ARBA00011533"/>
    </source>
</evidence>
<dbReference type="InterPro" id="IPR009947">
    <property type="entry name" value="NDUA7"/>
</dbReference>
<keyword evidence="16" id="KW-1185">Reference proteome</keyword>
<gene>
    <name evidence="15" type="ORF">NLS_LOCUS9491</name>
</gene>
<keyword evidence="8" id="KW-0999">Mitochondrion inner membrane</keyword>
<dbReference type="EMBL" id="UYRX01001637">
    <property type="protein sequence ID" value="VDM91817.1"/>
    <property type="molecule type" value="Genomic_DNA"/>
</dbReference>
<comment type="subunit">
    <text evidence="4">Complex I is composed of 45 different subunits.</text>
</comment>
<name>A0A3P7K5N5_LITSI</name>
<dbReference type="AlphaFoldDB" id="A0A3P7K5N5"/>
<dbReference type="Pfam" id="PF07347">
    <property type="entry name" value="CI-B14_5a"/>
    <property type="match status" value="1"/>
</dbReference>
<evidence type="ECO:0000256" key="5">
    <source>
        <dbReference type="ARBA" id="ARBA00016383"/>
    </source>
</evidence>
<dbReference type="PANTHER" id="PTHR12485:SF1">
    <property type="entry name" value="NADH DEHYDROGENASE [UBIQUINONE] 1 ALPHA SUBCOMPLEX SUBUNIT 7"/>
    <property type="match status" value="1"/>
</dbReference>
<keyword evidence="12" id="KW-0472">Membrane</keyword>
<evidence type="ECO:0000256" key="12">
    <source>
        <dbReference type="ARBA" id="ARBA00023136"/>
    </source>
</evidence>
<keyword evidence="11" id="KW-0496">Mitochondrion</keyword>
<reference evidence="15 16" key="1">
    <citation type="submission" date="2018-08" db="EMBL/GenBank/DDBJ databases">
        <authorList>
            <person name="Laetsch R D."/>
            <person name="Stevens L."/>
            <person name="Kumar S."/>
            <person name="Blaxter L. M."/>
        </authorList>
    </citation>
    <scope>NUCLEOTIDE SEQUENCE [LARGE SCALE GENOMIC DNA]</scope>
</reference>
<keyword evidence="7" id="KW-0679">Respiratory chain</keyword>
<keyword evidence="9" id="KW-0249">Electron transport</keyword>
<comment type="function">
    <text evidence="1">Accessory subunit of the mitochondrial membrane respiratory chain NADH dehydrogenase (Complex I), that is believed not to be involved in catalysis. Complex I functions in the transfer of electrons from NADH to the respiratory chain. The immediate electron acceptor for the enzyme is believed to be ubiquinone.</text>
</comment>
<evidence type="ECO:0000256" key="11">
    <source>
        <dbReference type="ARBA" id="ARBA00023128"/>
    </source>
</evidence>
<sequence length="258" mass="28948">MGSMDFAKDQGSKECDFCDCQRAPHKVIDEKICREVAQYNLPRKEPPPASFLGQAGTHTSDILSTGTPGGNNTWSKKIRLEMAGKLPKIAPKTVINRTQTPVMVWLRDKLNAIYRDRTTPPPGLPTSDGESQFYEMNRFPNTQAARSRPSVSLPDGVHHRSFDNYYLDRDARRSVQPPKCIYTADSHGPVFKSLSGEIISSEAATKVEAGSRKNFGLELPTPGFGYAWHRNKEEELPTQKYSKDLATLEKYDKFAYSD</sequence>
<evidence type="ECO:0000313" key="16">
    <source>
        <dbReference type="Proteomes" id="UP000277928"/>
    </source>
</evidence>
<evidence type="ECO:0000256" key="10">
    <source>
        <dbReference type="ARBA" id="ARBA00022990"/>
    </source>
</evidence>
<dbReference type="OMA" id="FYEMNRF"/>
<keyword evidence="10" id="KW-0007">Acetylation</keyword>
<evidence type="ECO:0000313" key="15">
    <source>
        <dbReference type="EMBL" id="VDM91817.1"/>
    </source>
</evidence>
<dbReference type="GO" id="GO:0005743">
    <property type="term" value="C:mitochondrial inner membrane"/>
    <property type="evidence" value="ECO:0007669"/>
    <property type="project" value="UniProtKB-SubCell"/>
</dbReference>
<keyword evidence="6" id="KW-0813">Transport</keyword>
<comment type="similarity">
    <text evidence="3">Belongs to the complex I NDUFA7 subunit family.</text>
</comment>
<dbReference type="STRING" id="42156.A0A3P7K5N5"/>
<evidence type="ECO:0000256" key="1">
    <source>
        <dbReference type="ARBA" id="ARBA00003195"/>
    </source>
</evidence>
<evidence type="ECO:0000256" key="13">
    <source>
        <dbReference type="ARBA" id="ARBA00030360"/>
    </source>
</evidence>
<accession>A0A3P7K5N5</accession>
<evidence type="ECO:0000256" key="8">
    <source>
        <dbReference type="ARBA" id="ARBA00022792"/>
    </source>
</evidence>
<protein>
    <recommendedName>
        <fullName evidence="5">NADH dehydrogenase [ubiquinone] 1 alpha subcomplex subunit 7</fullName>
    </recommendedName>
    <alternativeName>
        <fullName evidence="14">Complex I-B14.5a</fullName>
    </alternativeName>
    <alternativeName>
        <fullName evidence="13">NADH-ubiquinone oxidoreductase subunit B14.5a</fullName>
    </alternativeName>
</protein>
<dbReference type="Proteomes" id="UP000277928">
    <property type="component" value="Unassembled WGS sequence"/>
</dbReference>
<evidence type="ECO:0000256" key="2">
    <source>
        <dbReference type="ARBA" id="ARBA00004443"/>
    </source>
</evidence>
<dbReference type="GO" id="GO:0006120">
    <property type="term" value="P:mitochondrial electron transport, NADH to ubiquinone"/>
    <property type="evidence" value="ECO:0007669"/>
    <property type="project" value="TreeGrafter"/>
</dbReference>
<dbReference type="OrthoDB" id="10063829at2759"/>
<proteinExistence type="inferred from homology"/>
<evidence type="ECO:0000256" key="14">
    <source>
        <dbReference type="ARBA" id="ARBA00033401"/>
    </source>
</evidence>
<comment type="subcellular location">
    <subcellularLocation>
        <location evidence="2">Mitochondrion inner membrane</location>
        <topology evidence="2">Peripheral membrane protein</topology>
        <orientation evidence="2">Matrix side</orientation>
    </subcellularLocation>
</comment>
<evidence type="ECO:0000256" key="6">
    <source>
        <dbReference type="ARBA" id="ARBA00022448"/>
    </source>
</evidence>